<proteinExistence type="predicted"/>
<dbReference type="OrthoDB" id="2894483at2759"/>
<dbReference type="AlphaFoldDB" id="A0A9P6A3J7"/>
<evidence type="ECO:0000313" key="2">
    <source>
        <dbReference type="EMBL" id="KAF9498611.1"/>
    </source>
</evidence>
<evidence type="ECO:0000313" key="3">
    <source>
        <dbReference type="Proteomes" id="UP000807025"/>
    </source>
</evidence>
<feature type="region of interest" description="Disordered" evidence="1">
    <location>
        <begin position="44"/>
        <end position="97"/>
    </location>
</feature>
<accession>A0A9P6A3J7</accession>
<evidence type="ECO:0000256" key="1">
    <source>
        <dbReference type="SAM" id="MobiDB-lite"/>
    </source>
</evidence>
<protein>
    <submittedName>
        <fullName evidence="2">Uncharacterized protein</fullName>
    </submittedName>
</protein>
<reference evidence="2" key="1">
    <citation type="submission" date="2020-11" db="EMBL/GenBank/DDBJ databases">
        <authorList>
            <consortium name="DOE Joint Genome Institute"/>
            <person name="Ahrendt S."/>
            <person name="Riley R."/>
            <person name="Andreopoulos W."/>
            <person name="Labutti K."/>
            <person name="Pangilinan J."/>
            <person name="Ruiz-Duenas F.J."/>
            <person name="Barrasa J.M."/>
            <person name="Sanchez-Garcia M."/>
            <person name="Camarero S."/>
            <person name="Miyauchi S."/>
            <person name="Serrano A."/>
            <person name="Linde D."/>
            <person name="Babiker R."/>
            <person name="Drula E."/>
            <person name="Ayuso-Fernandez I."/>
            <person name="Pacheco R."/>
            <person name="Padilla G."/>
            <person name="Ferreira P."/>
            <person name="Barriuso J."/>
            <person name="Kellner H."/>
            <person name="Castanera R."/>
            <person name="Alfaro M."/>
            <person name="Ramirez L."/>
            <person name="Pisabarro A.G."/>
            <person name="Kuo A."/>
            <person name="Tritt A."/>
            <person name="Lipzen A."/>
            <person name="He G."/>
            <person name="Yan M."/>
            <person name="Ng V."/>
            <person name="Cullen D."/>
            <person name="Martin F."/>
            <person name="Rosso M.-N."/>
            <person name="Henrissat B."/>
            <person name="Hibbett D."/>
            <person name="Martinez A.T."/>
            <person name="Grigoriev I.V."/>
        </authorList>
    </citation>
    <scope>NUCLEOTIDE SEQUENCE</scope>
    <source>
        <strain evidence="2">ATCC 90797</strain>
    </source>
</reference>
<name>A0A9P6A3J7_PLEER</name>
<comment type="caution">
    <text evidence="2">The sequence shown here is derived from an EMBL/GenBank/DDBJ whole genome shotgun (WGS) entry which is preliminary data.</text>
</comment>
<feature type="non-terminal residue" evidence="2">
    <location>
        <position position="97"/>
    </location>
</feature>
<feature type="region of interest" description="Disordered" evidence="1">
    <location>
        <begin position="1"/>
        <end position="25"/>
    </location>
</feature>
<keyword evidence="3" id="KW-1185">Reference proteome</keyword>
<organism evidence="2 3">
    <name type="scientific">Pleurotus eryngii</name>
    <name type="common">Boletus of the steppes</name>
    <dbReference type="NCBI Taxonomy" id="5323"/>
    <lineage>
        <taxon>Eukaryota</taxon>
        <taxon>Fungi</taxon>
        <taxon>Dikarya</taxon>
        <taxon>Basidiomycota</taxon>
        <taxon>Agaricomycotina</taxon>
        <taxon>Agaricomycetes</taxon>
        <taxon>Agaricomycetidae</taxon>
        <taxon>Agaricales</taxon>
        <taxon>Pleurotineae</taxon>
        <taxon>Pleurotaceae</taxon>
        <taxon>Pleurotus</taxon>
    </lineage>
</organism>
<feature type="compositionally biased region" description="Polar residues" evidence="1">
    <location>
        <begin position="1"/>
        <end position="19"/>
    </location>
</feature>
<sequence>MYQEIPNPSVSYQNTNGRDASSFPMAKPFSNEYVCQMSGGLVPPAPALQFSHSDHSSSSSGPPTPPGETIDSYASPMSIDAETPRLPSVKTYADATN</sequence>
<dbReference type="EMBL" id="MU154536">
    <property type="protein sequence ID" value="KAF9498611.1"/>
    <property type="molecule type" value="Genomic_DNA"/>
</dbReference>
<dbReference type="Proteomes" id="UP000807025">
    <property type="component" value="Unassembled WGS sequence"/>
</dbReference>
<gene>
    <name evidence="2" type="ORF">BDN71DRAFT_1587289</name>
</gene>